<proteinExistence type="predicted"/>
<name>X1ARR8_9ZZZZ</name>
<dbReference type="AlphaFoldDB" id="X1ARR8"/>
<evidence type="ECO:0000313" key="1">
    <source>
        <dbReference type="EMBL" id="GAG62556.1"/>
    </source>
</evidence>
<gene>
    <name evidence="1" type="ORF">S01H4_07545</name>
</gene>
<feature type="non-terminal residue" evidence="1">
    <location>
        <position position="114"/>
    </location>
</feature>
<dbReference type="EMBL" id="BART01002480">
    <property type="protein sequence ID" value="GAG62556.1"/>
    <property type="molecule type" value="Genomic_DNA"/>
</dbReference>
<accession>X1ARR8</accession>
<reference evidence="1" key="1">
    <citation type="journal article" date="2014" name="Front. Microbiol.">
        <title>High frequency of phylogenetically diverse reductive dehalogenase-homologous genes in deep subseafloor sedimentary metagenomes.</title>
        <authorList>
            <person name="Kawai M."/>
            <person name="Futagami T."/>
            <person name="Toyoda A."/>
            <person name="Takaki Y."/>
            <person name="Nishi S."/>
            <person name="Hori S."/>
            <person name="Arai W."/>
            <person name="Tsubouchi T."/>
            <person name="Morono Y."/>
            <person name="Uchiyama I."/>
            <person name="Ito T."/>
            <person name="Fujiyama A."/>
            <person name="Inagaki F."/>
            <person name="Takami H."/>
        </authorList>
    </citation>
    <scope>NUCLEOTIDE SEQUENCE</scope>
    <source>
        <strain evidence="1">Expedition CK06-06</strain>
    </source>
</reference>
<organism evidence="1">
    <name type="scientific">marine sediment metagenome</name>
    <dbReference type="NCBI Taxonomy" id="412755"/>
    <lineage>
        <taxon>unclassified sequences</taxon>
        <taxon>metagenomes</taxon>
        <taxon>ecological metagenomes</taxon>
    </lineage>
</organism>
<protein>
    <submittedName>
        <fullName evidence="1">Uncharacterized protein</fullName>
    </submittedName>
</protein>
<sequence>MQISLDGNLIAIYPEPYIIKFLRNNIGLLEGIRLSSIFTFIEDFLPSFNVLAVMTSNQLSFGINLKKIESSNVNSDIEVKLLPIETEDYDLNSYELLTDVKVAQQTFMVENVFN</sequence>
<comment type="caution">
    <text evidence="1">The sequence shown here is derived from an EMBL/GenBank/DDBJ whole genome shotgun (WGS) entry which is preliminary data.</text>
</comment>